<dbReference type="InterPro" id="IPR025959">
    <property type="entry name" value="Winged_HTH_dom"/>
</dbReference>
<dbReference type="SUPFAM" id="SSF46689">
    <property type="entry name" value="Homeodomain-like"/>
    <property type="match status" value="1"/>
</dbReference>
<comment type="caution">
    <text evidence="2">The sequence shown here is derived from an EMBL/GenBank/DDBJ whole genome shotgun (WGS) entry which is preliminary data.</text>
</comment>
<dbReference type="Pfam" id="PF13551">
    <property type="entry name" value="HTH_29"/>
    <property type="match status" value="1"/>
</dbReference>
<dbReference type="Pfam" id="PF13592">
    <property type="entry name" value="HTH_33"/>
    <property type="match status" value="1"/>
</dbReference>
<dbReference type="Proteomes" id="UP000748332">
    <property type="component" value="Unassembled WGS sequence"/>
</dbReference>
<gene>
    <name evidence="2" type="ORF">KC622_00850</name>
</gene>
<evidence type="ECO:0000259" key="1">
    <source>
        <dbReference type="Pfam" id="PF13592"/>
    </source>
</evidence>
<sequence>MRGRPVKPIKGIEQYDFDKLAKSPKLTTREKLRFLALAHIKEGSSFFEIAKMLRVYPRTISAWARRFREKGLEGLRDQYRGGAQLRLPDNKYEEFRDSVIALQASRKGGRIRGEDVRELLQSQYAIRCSLATVYNTLKRAKLVWITGRSQHPKANKEAQLNFKKNLGKKLKRPSQAISQ</sequence>
<feature type="domain" description="Winged helix-turn helix" evidence="1">
    <location>
        <begin position="109"/>
        <end position="165"/>
    </location>
</feature>
<reference evidence="2" key="2">
    <citation type="journal article" date="2021" name="Microbiome">
        <title>Successional dynamics and alternative stable states in a saline activated sludge microbial community over 9 years.</title>
        <authorList>
            <person name="Wang Y."/>
            <person name="Ye J."/>
            <person name="Ju F."/>
            <person name="Liu L."/>
            <person name="Boyd J.A."/>
            <person name="Deng Y."/>
            <person name="Parks D.H."/>
            <person name="Jiang X."/>
            <person name="Yin X."/>
            <person name="Woodcroft B.J."/>
            <person name="Tyson G.W."/>
            <person name="Hugenholtz P."/>
            <person name="Polz M.F."/>
            <person name="Zhang T."/>
        </authorList>
    </citation>
    <scope>NUCLEOTIDE SEQUENCE</scope>
    <source>
        <strain evidence="2">HKST-UBA16</strain>
    </source>
</reference>
<evidence type="ECO:0000313" key="2">
    <source>
        <dbReference type="EMBL" id="MCA9374858.1"/>
    </source>
</evidence>
<organism evidence="2 3">
    <name type="scientific">Candidatus Dojkabacteria bacterium</name>
    <dbReference type="NCBI Taxonomy" id="2099670"/>
    <lineage>
        <taxon>Bacteria</taxon>
        <taxon>Candidatus Dojkabacteria</taxon>
    </lineage>
</organism>
<evidence type="ECO:0000313" key="3">
    <source>
        <dbReference type="Proteomes" id="UP000748332"/>
    </source>
</evidence>
<name>A0A955I1J4_9BACT</name>
<proteinExistence type="predicted"/>
<protein>
    <submittedName>
        <fullName evidence="2">Helix-turn-helix domain-containing protein</fullName>
    </submittedName>
</protein>
<dbReference type="InterPro" id="IPR009057">
    <property type="entry name" value="Homeodomain-like_sf"/>
</dbReference>
<dbReference type="AlphaFoldDB" id="A0A955I1J4"/>
<accession>A0A955I1J4</accession>
<reference evidence="2" key="1">
    <citation type="submission" date="2020-04" db="EMBL/GenBank/DDBJ databases">
        <authorList>
            <person name="Zhang T."/>
        </authorList>
    </citation>
    <scope>NUCLEOTIDE SEQUENCE</scope>
    <source>
        <strain evidence="2">HKST-UBA16</strain>
    </source>
</reference>
<dbReference type="EMBL" id="JAGQLM010000033">
    <property type="protein sequence ID" value="MCA9374858.1"/>
    <property type="molecule type" value="Genomic_DNA"/>
</dbReference>